<reference evidence="1" key="1">
    <citation type="submission" date="2019-08" db="EMBL/GenBank/DDBJ databases">
        <authorList>
            <person name="Kucharzyk K."/>
            <person name="Murdoch R.W."/>
            <person name="Higgins S."/>
            <person name="Loffler F."/>
        </authorList>
    </citation>
    <scope>NUCLEOTIDE SEQUENCE</scope>
</reference>
<comment type="caution">
    <text evidence="1">The sequence shown here is derived from an EMBL/GenBank/DDBJ whole genome shotgun (WGS) entry which is preliminary data.</text>
</comment>
<protein>
    <submittedName>
        <fullName evidence="1">Uncharacterized protein</fullName>
    </submittedName>
</protein>
<organism evidence="1">
    <name type="scientific">bioreactor metagenome</name>
    <dbReference type="NCBI Taxonomy" id="1076179"/>
    <lineage>
        <taxon>unclassified sequences</taxon>
        <taxon>metagenomes</taxon>
        <taxon>ecological metagenomes</taxon>
    </lineage>
</organism>
<accession>A0A645F446</accession>
<proteinExistence type="predicted"/>
<dbReference type="AlphaFoldDB" id="A0A645F446"/>
<gene>
    <name evidence="1" type="ORF">SDC9_156225</name>
</gene>
<name>A0A645F446_9ZZZZ</name>
<evidence type="ECO:0000313" key="1">
    <source>
        <dbReference type="EMBL" id="MPN08937.1"/>
    </source>
</evidence>
<dbReference type="EMBL" id="VSSQ01055035">
    <property type="protein sequence ID" value="MPN08937.1"/>
    <property type="molecule type" value="Genomic_DNA"/>
</dbReference>
<sequence length="102" mass="11055">MVGCIDAAYTVVLPVCFISDIPLLFQFLQPSCGCALIQKHFLGKIQNAGALVFIHAQQQKLLPPSDSVLGEFAVKKALAVSGNDRGQFSQGIFFQIFQSPQV</sequence>